<gene>
    <name evidence="1" type="ORF">E3U43_011888</name>
</gene>
<reference evidence="1" key="1">
    <citation type="submission" date="2018-11" db="EMBL/GenBank/DDBJ databases">
        <title>The sequence and de novo assembly of Larimichthys crocea genome using PacBio and Hi-C technologies.</title>
        <authorList>
            <person name="Xu P."/>
            <person name="Chen B."/>
            <person name="Zhou Z."/>
            <person name="Ke Q."/>
            <person name="Wu Y."/>
            <person name="Bai H."/>
            <person name="Pu F."/>
        </authorList>
    </citation>
    <scope>NUCLEOTIDE SEQUENCE</scope>
    <source>
        <tissue evidence="1">Muscle</tissue>
    </source>
</reference>
<evidence type="ECO:0000313" key="1">
    <source>
        <dbReference type="EMBL" id="TMS07795.1"/>
    </source>
</evidence>
<protein>
    <submittedName>
        <fullName evidence="1">Uncharacterized protein</fullName>
    </submittedName>
</protein>
<proteinExistence type="predicted"/>
<dbReference type="Proteomes" id="UP000793456">
    <property type="component" value="Chromosome XVIII"/>
</dbReference>
<evidence type="ECO:0000313" key="2">
    <source>
        <dbReference type="Proteomes" id="UP000793456"/>
    </source>
</evidence>
<name>A0ACD3QKT8_LARCR</name>
<comment type="caution">
    <text evidence="1">The sequence shown here is derived from an EMBL/GenBank/DDBJ whole genome shotgun (WGS) entry which is preliminary data.</text>
</comment>
<dbReference type="EMBL" id="CM011691">
    <property type="protein sequence ID" value="TMS07795.1"/>
    <property type="molecule type" value="Genomic_DNA"/>
</dbReference>
<feature type="non-terminal residue" evidence="1">
    <location>
        <position position="1"/>
    </location>
</feature>
<keyword evidence="2" id="KW-1185">Reference proteome</keyword>
<feature type="non-terminal residue" evidence="1">
    <location>
        <position position="615"/>
    </location>
</feature>
<organism evidence="1 2">
    <name type="scientific">Larimichthys crocea</name>
    <name type="common">Large yellow croaker</name>
    <name type="synonym">Pseudosciaena crocea</name>
    <dbReference type="NCBI Taxonomy" id="215358"/>
    <lineage>
        <taxon>Eukaryota</taxon>
        <taxon>Metazoa</taxon>
        <taxon>Chordata</taxon>
        <taxon>Craniata</taxon>
        <taxon>Vertebrata</taxon>
        <taxon>Euteleostomi</taxon>
        <taxon>Actinopterygii</taxon>
        <taxon>Neopterygii</taxon>
        <taxon>Teleostei</taxon>
        <taxon>Neoteleostei</taxon>
        <taxon>Acanthomorphata</taxon>
        <taxon>Eupercaria</taxon>
        <taxon>Sciaenidae</taxon>
        <taxon>Larimichthys</taxon>
    </lineage>
</organism>
<accession>A0ACD3QKT8</accession>
<sequence>VATDRWCRWTPVSLASWVRKWSCAAFSSTATRQSRSPKVTWQKLLNGTKQNVAIANPALGVSVLQPFKERVSFKQAAVRHRTPSLEDTTIVFSNLQLSDEAAYICEYTTFPAGNRENMVNLTVFARPMTRMTLTTPTIVARAQKRKMTVATCVSANGKPPSVIKWETTLKGEATFQETRNQNGTVTVRSNYVIVPSRETHKQKLRCIVTYRWREDHRQRGAQHEPEVKIEGFDGNWYLNRQNVQLTCSADANPPVTIYQWKLLNGSLPTNVEIKNNTLFFKGPVTYDLAGTYVCDATNGIGTRTGSVDVNITEKPLPQGPPGGVIGILGGVVAIGLIVGVVVTVFMVHRRQQKTRTETDNDLIAVAAVADSCVTQAPEKPESPTRKVEAPDPSLSPTDPCPPGSSILLPACNGGLQVTYLSTPLVQLQPTLISTVSLQREPLKGQGGMAAIATKPPTRDLSKSMERVKKARPTSHPPTNQPLPRPKKKNSDMKGHLTSDDIQVVHLDKEEEMQKLPLQPPYYDMAPSESTPFTDKPDSGRRPEELLNPAEYMSYQRVCNMEHFPEPQSAPAYPPVTFLPQHPYQQHPQNEPMYSNTTFSAPGPRAPFTFPKGAIR</sequence>